<gene>
    <name evidence="1" type="ORF">EJF14_80164</name>
</gene>
<dbReference type="Proteomes" id="UP000326582">
    <property type="component" value="Chromosome 8"/>
</dbReference>
<evidence type="ECO:0000313" key="1">
    <source>
        <dbReference type="EMBL" id="QFZ30445.1"/>
    </source>
</evidence>
<name>A0ACD0WT09_CLALS</name>
<proteinExistence type="predicted"/>
<organism evidence="1 2">
    <name type="scientific">Clavispora lusitaniae</name>
    <name type="common">Candida lusitaniae</name>
    <dbReference type="NCBI Taxonomy" id="36911"/>
    <lineage>
        <taxon>Eukaryota</taxon>
        <taxon>Fungi</taxon>
        <taxon>Dikarya</taxon>
        <taxon>Ascomycota</taxon>
        <taxon>Saccharomycotina</taxon>
        <taxon>Pichiomycetes</taxon>
        <taxon>Metschnikowiaceae</taxon>
        <taxon>Clavispora</taxon>
    </lineage>
</organism>
<evidence type="ECO:0000313" key="2">
    <source>
        <dbReference type="Proteomes" id="UP000326582"/>
    </source>
</evidence>
<keyword evidence="2" id="KW-1185">Reference proteome</keyword>
<dbReference type="EMBL" id="CP038491">
    <property type="protein sequence ID" value="QFZ30445.1"/>
    <property type="molecule type" value="Genomic_DNA"/>
</dbReference>
<accession>A0ACD0WT09</accession>
<sequence>MSLSDSTKAFHLAVYSAVLQIPHGKVCSYGHIAYLISRPQNSRLVGYSLKHSHHILPQLDTTIPNLPWWRVVQSSGNIAIRDGDDRQASLLRQEGVVVERMKVDLDEFGWFPSEIDLDL</sequence>
<protein>
    <submittedName>
        <fullName evidence="1">Alkyltransferase-like protein</fullName>
    </submittedName>
</protein>
<reference evidence="2" key="1">
    <citation type="journal article" date="2019" name="MBio">
        <title>Comparative genomics for the elucidation of multidrug resistance (MDR) in Candida lusitaniae.</title>
        <authorList>
            <person name="Kannan A."/>
            <person name="Asner S.A."/>
            <person name="Trachsel E."/>
            <person name="Kelly S."/>
            <person name="Parker J."/>
            <person name="Sanglard D."/>
        </authorList>
    </citation>
    <scope>NUCLEOTIDE SEQUENCE [LARGE SCALE GENOMIC DNA]</scope>
    <source>
        <strain evidence="2">P1</strain>
    </source>
</reference>